<organism evidence="2 3">
    <name type="scientific">Rickenella mellea</name>
    <dbReference type="NCBI Taxonomy" id="50990"/>
    <lineage>
        <taxon>Eukaryota</taxon>
        <taxon>Fungi</taxon>
        <taxon>Dikarya</taxon>
        <taxon>Basidiomycota</taxon>
        <taxon>Agaricomycotina</taxon>
        <taxon>Agaricomycetes</taxon>
        <taxon>Hymenochaetales</taxon>
        <taxon>Rickenellaceae</taxon>
        <taxon>Rickenella</taxon>
    </lineage>
</organism>
<feature type="compositionally biased region" description="Low complexity" evidence="1">
    <location>
        <begin position="869"/>
        <end position="878"/>
    </location>
</feature>
<gene>
    <name evidence="2" type="ORF">BD410DRAFT_828484</name>
</gene>
<feature type="compositionally biased region" description="Pro residues" evidence="1">
    <location>
        <begin position="785"/>
        <end position="795"/>
    </location>
</feature>
<evidence type="ECO:0000313" key="2">
    <source>
        <dbReference type="EMBL" id="TDL22387.1"/>
    </source>
</evidence>
<feature type="region of interest" description="Disordered" evidence="1">
    <location>
        <begin position="480"/>
        <end position="979"/>
    </location>
</feature>
<dbReference type="Proteomes" id="UP000294933">
    <property type="component" value="Unassembled WGS sequence"/>
</dbReference>
<dbReference type="CDD" id="cd11576">
    <property type="entry name" value="GH99_GH71_like_2"/>
    <property type="match status" value="1"/>
</dbReference>
<sequence>MLGKAASGSQRLVEIPSCRNIDKNAVNLLLSWKGALKTREKRGILVIGEAAKSEDKKTSFWSGIKDGEKALVYNRVLAYASRHHGWVHWFNRPIPDGGKSNTDLWPDVSEYTPSELYPAPGLTMNDGSPAMLFSSRNPKTVQRHFHWMAQHGVDGVFLQRFAGQCEVDGRVEGGNSDIMRLRDEIGDRVREAAEKEGRVFAIMYDVTGVPADQIEKVIRVDWAHLMHDKRILESPNYLKENGRPVLALWGFGFDGRGHDPAVVRDIVRNIRSTTPGGAYVMAGAPTHWQTLTGDADSNPAFLDVWYNEFDAISPWTIGRYHDEDSADRFAAEKVKKDIEALKENARVRNVDYIPVVFPGGSGYNLSDGKWSFNGIPRDGGRFLWRQIFNVRRQGVRIIYGAMWDEYDEGTAFLPVVTSKRLLPKPGKFLALDAEGYDIPSDWYMRICGLIVEILRGEWTLSEPLPVKDLHDYWSHRPHYEPDDTPVAGGSGSGSGSSSQPEAGPSQSFEEWAAAQDEGADDFAPPPYTLEAADEPAAEVPQTAASPTLAPAPAPAPAVASASVELERVSPALQHSPLPLTAPPIHPESRPLRQSTQPATSTSAPNPPPPIHPASRPSRTQSAQAQRPSTAQSHRPPSRPPSRPSTANPHVPNESRPPLPTGPYSNEPHYVQRSDSSQSGFAAPPPVPMTSRPSVQGGFGGGYQPPPVHPQSRPTLPSSATSPSISSLAEDFGRLETSPQPHAPFAPFGAPQPHTWPSTDPSPPHWPPQNWQTHSQSPNSAQYPPYMSPERPPIPQSSPGSYQSNPASSSSSGPYGTPGLYSTPPPVGFTPPPGAPSFPPRISPSGSISPGEYFPGPYHAPSGPPPPPGMMHHSNSSPPFVQFPHGPNHPGPVAPMGHFDQHATYPSQPNSLYPQFPQPAPGPYNPNFNAPGYPQVPVPHASFRPSTGPPPQGPPHIPPRFPTGNTIPYPTQPMQNESSSGALTQAMNAVNRVTGHQLDKHVESLNKAGTRLFGKFSK</sequence>
<evidence type="ECO:0008006" key="4">
    <source>
        <dbReference type="Google" id="ProtNLM"/>
    </source>
</evidence>
<feature type="compositionally biased region" description="Low complexity" evidence="1">
    <location>
        <begin position="842"/>
        <end position="860"/>
    </location>
</feature>
<dbReference type="VEuPathDB" id="FungiDB:BD410DRAFT_828484"/>
<feature type="compositionally biased region" description="Pro residues" evidence="1">
    <location>
        <begin position="946"/>
        <end position="960"/>
    </location>
</feature>
<evidence type="ECO:0000256" key="1">
    <source>
        <dbReference type="SAM" id="MobiDB-lite"/>
    </source>
</evidence>
<feature type="compositionally biased region" description="Polar residues" evidence="1">
    <location>
        <begin position="903"/>
        <end position="912"/>
    </location>
</feature>
<feature type="compositionally biased region" description="Low complexity" evidence="1">
    <location>
        <begin position="495"/>
        <end position="507"/>
    </location>
</feature>
<dbReference type="STRING" id="50990.A0A4Y7Q416"/>
<dbReference type="Gene3D" id="3.20.20.80">
    <property type="entry name" value="Glycosidases"/>
    <property type="match status" value="1"/>
</dbReference>
<keyword evidence="3" id="KW-1185">Reference proteome</keyword>
<dbReference type="EMBL" id="ML170175">
    <property type="protein sequence ID" value="TDL22387.1"/>
    <property type="molecule type" value="Genomic_DNA"/>
</dbReference>
<feature type="compositionally biased region" description="Polar residues" evidence="1">
    <location>
        <begin position="618"/>
        <end position="632"/>
    </location>
</feature>
<feature type="compositionally biased region" description="Polar residues" evidence="1">
    <location>
        <begin position="768"/>
        <end position="781"/>
    </location>
</feature>
<evidence type="ECO:0000313" key="3">
    <source>
        <dbReference type="Proteomes" id="UP000294933"/>
    </source>
</evidence>
<name>A0A4Y7Q416_9AGAM</name>
<accession>A0A4Y7Q416</accession>
<feature type="compositionally biased region" description="Pro residues" evidence="1">
    <location>
        <begin position="822"/>
        <end position="841"/>
    </location>
</feature>
<reference evidence="2 3" key="1">
    <citation type="submission" date="2018-06" db="EMBL/GenBank/DDBJ databases">
        <title>A transcriptomic atlas of mushroom development highlights an independent origin of complex multicellularity.</title>
        <authorList>
            <consortium name="DOE Joint Genome Institute"/>
            <person name="Krizsan K."/>
            <person name="Almasi E."/>
            <person name="Merenyi Z."/>
            <person name="Sahu N."/>
            <person name="Viragh M."/>
            <person name="Koszo T."/>
            <person name="Mondo S."/>
            <person name="Kiss B."/>
            <person name="Balint B."/>
            <person name="Kues U."/>
            <person name="Barry K."/>
            <person name="Hegedus J.C."/>
            <person name="Henrissat B."/>
            <person name="Johnson J."/>
            <person name="Lipzen A."/>
            <person name="Ohm R."/>
            <person name="Nagy I."/>
            <person name="Pangilinan J."/>
            <person name="Yan J."/>
            <person name="Xiong Y."/>
            <person name="Grigoriev I.V."/>
            <person name="Hibbett D.S."/>
            <person name="Nagy L.G."/>
        </authorList>
    </citation>
    <scope>NUCLEOTIDE SEQUENCE [LARGE SCALE GENOMIC DNA]</scope>
    <source>
        <strain evidence="2 3">SZMC22713</strain>
    </source>
</reference>
<protein>
    <recommendedName>
        <fullName evidence="4">Xylosidase/arabinosidase</fullName>
    </recommendedName>
</protein>
<feature type="compositionally biased region" description="Low complexity" evidence="1">
    <location>
        <begin position="796"/>
        <end position="821"/>
    </location>
</feature>
<feature type="compositionally biased region" description="Low complexity" evidence="1">
    <location>
        <begin position="594"/>
        <end position="603"/>
    </location>
</feature>
<dbReference type="AlphaFoldDB" id="A0A4Y7Q416"/>
<proteinExistence type="predicted"/>
<feature type="compositionally biased region" description="Polar residues" evidence="1">
    <location>
        <begin position="962"/>
        <end position="979"/>
    </location>
</feature>
<feature type="compositionally biased region" description="Low complexity" evidence="1">
    <location>
        <begin position="711"/>
        <end position="728"/>
    </location>
</feature>
<dbReference type="OrthoDB" id="2589715at2759"/>